<dbReference type="InterPro" id="IPR016187">
    <property type="entry name" value="CTDL_fold"/>
</dbReference>
<gene>
    <name evidence="2" type="ORF">SCALIN_C34_0087</name>
</gene>
<evidence type="ECO:0000313" key="3">
    <source>
        <dbReference type="Proteomes" id="UP000218542"/>
    </source>
</evidence>
<dbReference type="PANTHER" id="PTHR23150:SF19">
    <property type="entry name" value="FORMYLGLYCINE-GENERATING ENZYME"/>
    <property type="match status" value="1"/>
</dbReference>
<dbReference type="PANTHER" id="PTHR23150">
    <property type="entry name" value="SULFATASE MODIFYING FACTOR 1, 2"/>
    <property type="match status" value="1"/>
</dbReference>
<dbReference type="InterPro" id="IPR005532">
    <property type="entry name" value="SUMF_dom"/>
</dbReference>
<reference evidence="2 3" key="1">
    <citation type="journal article" date="2017" name="Environ. Microbiol. Rep.">
        <title>Genetic diversity of marine anaerobic ammonium-oxidizing bacteria as revealed by genomic and proteomic analyses of 'Candidatus Scalindua japonica'.</title>
        <authorList>
            <person name="Oshiki M."/>
            <person name="Mizuto K."/>
            <person name="Kimura Z."/>
            <person name="Kindaichi T."/>
            <person name="Satoh H."/>
            <person name="Okabe S."/>
        </authorList>
    </citation>
    <scope>NUCLEOTIDE SEQUENCE [LARGE SCALE GENOMIC DNA]</scope>
    <source>
        <strain evidence="3">husup-a2</strain>
    </source>
</reference>
<dbReference type="InterPro" id="IPR042095">
    <property type="entry name" value="SUMF_sf"/>
</dbReference>
<evidence type="ECO:0000313" key="2">
    <source>
        <dbReference type="EMBL" id="GAX62536.1"/>
    </source>
</evidence>
<comment type="caution">
    <text evidence="2">The sequence shown here is derived from an EMBL/GenBank/DDBJ whole genome shotgun (WGS) entry which is preliminary data.</text>
</comment>
<dbReference type="EMBL" id="BAOS01000034">
    <property type="protein sequence ID" value="GAX62536.1"/>
    <property type="molecule type" value="Genomic_DNA"/>
</dbReference>
<organism evidence="2 3">
    <name type="scientific">Candidatus Scalindua japonica</name>
    <dbReference type="NCBI Taxonomy" id="1284222"/>
    <lineage>
        <taxon>Bacteria</taxon>
        <taxon>Pseudomonadati</taxon>
        <taxon>Planctomycetota</taxon>
        <taxon>Candidatus Brocadiia</taxon>
        <taxon>Candidatus Brocadiales</taxon>
        <taxon>Candidatus Scalinduaceae</taxon>
        <taxon>Candidatus Scalindua</taxon>
    </lineage>
</organism>
<dbReference type="InterPro" id="IPR051043">
    <property type="entry name" value="Sulfatase_Mod_Factor_Kinase"/>
</dbReference>
<evidence type="ECO:0000259" key="1">
    <source>
        <dbReference type="Pfam" id="PF03781"/>
    </source>
</evidence>
<sequence length="223" mass="25824">MVFVKGGCFKMGDIFGEGDRHEKPVHEVCVDNFYIGKYEVTQREWVEIMGKNPSNSQYRDDCPVENVSWKDIRKYLVKLKKKTGKKYRLPTEAEWEYAARSGGKKELWAGTSNTVNLRAYAWFRDNSHKQTHPVGMKRPNELGIYDMSGNVQEWVYDAYDANYYQTSPDDNPKGVPYEPNIVRVYRGGSSLSDPWMLRTTNRARNKPYVKGPMLGFRLALSVQ</sequence>
<dbReference type="SUPFAM" id="SSF56436">
    <property type="entry name" value="C-type lectin-like"/>
    <property type="match status" value="1"/>
</dbReference>
<accession>A0A286U331</accession>
<dbReference type="AlphaFoldDB" id="A0A286U331"/>
<proteinExistence type="predicted"/>
<keyword evidence="3" id="KW-1185">Reference proteome</keyword>
<name>A0A286U331_9BACT</name>
<dbReference type="GO" id="GO:0120147">
    <property type="term" value="F:formylglycine-generating oxidase activity"/>
    <property type="evidence" value="ECO:0007669"/>
    <property type="project" value="TreeGrafter"/>
</dbReference>
<feature type="domain" description="Sulfatase-modifying factor enzyme-like" evidence="1">
    <location>
        <begin position="1"/>
        <end position="219"/>
    </location>
</feature>
<protein>
    <recommendedName>
        <fullName evidence="1">Sulfatase-modifying factor enzyme-like domain-containing protein</fullName>
    </recommendedName>
</protein>
<dbReference type="Proteomes" id="UP000218542">
    <property type="component" value="Unassembled WGS sequence"/>
</dbReference>
<dbReference type="Pfam" id="PF03781">
    <property type="entry name" value="FGE-sulfatase"/>
    <property type="match status" value="1"/>
</dbReference>
<dbReference type="Gene3D" id="3.90.1580.10">
    <property type="entry name" value="paralog of FGE (formylglycine-generating enzyme)"/>
    <property type="match status" value="1"/>
</dbReference>